<dbReference type="InterPro" id="IPR036086">
    <property type="entry name" value="ParB/Sulfiredoxin_sf"/>
</dbReference>
<evidence type="ECO:0000313" key="2">
    <source>
        <dbReference type="Proteomes" id="UP001597032"/>
    </source>
</evidence>
<sequence length="243" mass="28991">MEKSLKPMTNSQVYTTKDYMLFKHIEGNRNKNLLHTNRLKKSIEKNYLFNIIIVNEHYEIIDGQHRFEVIKELKLPLNYVVCKGYGLNEVHILNQNSKTWTSDDYLDGYCKLGYPDYIKYRDFKDTYGIGHYESMWLLNGAQLNKPTEVFFSGKFKIKSYSEACKIVEKIMLVSSYYDGWKRRSFFLAMLGLLKNENFEFTEFLQKLKLQPTALVDCSTSNQYVSLIEEIYNYRRREKVNLRY</sequence>
<keyword evidence="2" id="KW-1185">Reference proteome</keyword>
<evidence type="ECO:0000313" key="1">
    <source>
        <dbReference type="EMBL" id="MFD0762998.1"/>
    </source>
</evidence>
<dbReference type="SUPFAM" id="SSF110849">
    <property type="entry name" value="ParB/Sulfiredoxin"/>
    <property type="match status" value="1"/>
</dbReference>
<organism evidence="1 2">
    <name type="scientific">Lutibacter aestuarii</name>
    <dbReference type="NCBI Taxonomy" id="861111"/>
    <lineage>
        <taxon>Bacteria</taxon>
        <taxon>Pseudomonadati</taxon>
        <taxon>Bacteroidota</taxon>
        <taxon>Flavobacteriia</taxon>
        <taxon>Flavobacteriales</taxon>
        <taxon>Flavobacteriaceae</taxon>
        <taxon>Lutibacter</taxon>
    </lineage>
</organism>
<reference evidence="2" key="1">
    <citation type="journal article" date="2019" name="Int. J. Syst. Evol. Microbiol.">
        <title>The Global Catalogue of Microorganisms (GCM) 10K type strain sequencing project: providing services to taxonomists for standard genome sequencing and annotation.</title>
        <authorList>
            <consortium name="The Broad Institute Genomics Platform"/>
            <consortium name="The Broad Institute Genome Sequencing Center for Infectious Disease"/>
            <person name="Wu L."/>
            <person name="Ma J."/>
        </authorList>
    </citation>
    <scope>NUCLEOTIDE SEQUENCE [LARGE SCALE GENOMIC DNA]</scope>
    <source>
        <strain evidence="2">CCUG 60022</strain>
    </source>
</reference>
<protein>
    <submittedName>
        <fullName evidence="1">ParB N-terminal domain-containing protein</fullName>
    </submittedName>
</protein>
<gene>
    <name evidence="1" type="ORF">ACFQZW_12980</name>
</gene>
<dbReference type="EMBL" id="JBHTIC010000020">
    <property type="protein sequence ID" value="MFD0762998.1"/>
    <property type="molecule type" value="Genomic_DNA"/>
</dbReference>
<dbReference type="Gene3D" id="3.90.1530.10">
    <property type="entry name" value="Conserved hypothetical protein from pyrococcus furiosus pfu- 392566-001, ParB domain"/>
    <property type="match status" value="1"/>
</dbReference>
<comment type="caution">
    <text evidence="1">The sequence shown here is derived from an EMBL/GenBank/DDBJ whole genome shotgun (WGS) entry which is preliminary data.</text>
</comment>
<name>A0ABW2Z845_9FLAO</name>
<proteinExistence type="predicted"/>
<dbReference type="Proteomes" id="UP001597032">
    <property type="component" value="Unassembled WGS sequence"/>
</dbReference>
<dbReference type="RefSeq" id="WP_386783557.1">
    <property type="nucleotide sequence ID" value="NZ_JBHTIC010000020.1"/>
</dbReference>
<accession>A0ABW2Z845</accession>